<comment type="caution">
    <text evidence="1">The sequence shown here is derived from an EMBL/GenBank/DDBJ whole genome shotgun (WGS) entry which is preliminary data.</text>
</comment>
<proteinExistence type="predicted"/>
<organism evidence="1 2">
    <name type="scientific">Neobacillus pocheonensis</name>
    <dbReference type="NCBI Taxonomy" id="363869"/>
    <lineage>
        <taxon>Bacteria</taxon>
        <taxon>Bacillati</taxon>
        <taxon>Bacillota</taxon>
        <taxon>Bacilli</taxon>
        <taxon>Bacillales</taxon>
        <taxon>Bacillaceae</taxon>
        <taxon>Neobacillus</taxon>
    </lineage>
</organism>
<accession>A0ABT0W7L6</accession>
<sequence>MAQNNKNQESVRFGDSLFNTWANSLDRVNTAQKELEDLFLQTLEKQKETWGKIADGVTRSEGEQLIAVIRESANLSIQNTFGPEVSKAFEQGNAQFDEVSNRVFQLIETPFKESLNLLNQSQEQFQQTIKNGIDQQQKFREDITVQLKSSQKMLFDIYEANSKVALGFFK</sequence>
<dbReference type="Proteomes" id="UP001523262">
    <property type="component" value="Unassembled WGS sequence"/>
</dbReference>
<dbReference type="Pfam" id="PF09602">
    <property type="entry name" value="PhaP_Bmeg"/>
    <property type="match status" value="1"/>
</dbReference>
<dbReference type="InterPro" id="IPR011728">
    <property type="entry name" value="PhaP_Bmeg"/>
</dbReference>
<evidence type="ECO:0000313" key="1">
    <source>
        <dbReference type="EMBL" id="MCM2532317.1"/>
    </source>
</evidence>
<evidence type="ECO:0008006" key="3">
    <source>
        <dbReference type="Google" id="ProtNLM"/>
    </source>
</evidence>
<dbReference type="EMBL" id="JAMQCR010000001">
    <property type="protein sequence ID" value="MCM2532317.1"/>
    <property type="molecule type" value="Genomic_DNA"/>
</dbReference>
<protein>
    <recommendedName>
        <fullName evidence="3">Phasin domain-containing protein</fullName>
    </recommendedName>
</protein>
<reference evidence="1 2" key="1">
    <citation type="submission" date="2022-06" db="EMBL/GenBank/DDBJ databases">
        <authorList>
            <person name="Jeon C.O."/>
        </authorList>
    </citation>
    <scope>NUCLEOTIDE SEQUENCE [LARGE SCALE GENOMIC DNA]</scope>
    <source>
        <strain evidence="1 2">KCTC 13943</strain>
    </source>
</reference>
<keyword evidence="2" id="KW-1185">Reference proteome</keyword>
<name>A0ABT0W7L6_9BACI</name>
<evidence type="ECO:0000313" key="2">
    <source>
        <dbReference type="Proteomes" id="UP001523262"/>
    </source>
</evidence>
<gene>
    <name evidence="1" type="ORF">NDK43_07825</name>
</gene>